<dbReference type="InterPro" id="IPR036061">
    <property type="entry name" value="CheW-like_dom_sf"/>
</dbReference>
<dbReference type="EMBL" id="AP018248">
    <property type="protein sequence ID" value="BAY97998.1"/>
    <property type="molecule type" value="Genomic_DNA"/>
</dbReference>
<accession>A0A1Z4MX26</accession>
<dbReference type="Pfam" id="PF01584">
    <property type="entry name" value="CheW"/>
    <property type="match status" value="1"/>
</dbReference>
<proteinExistence type="predicted"/>
<reference evidence="5 6" key="1">
    <citation type="submission" date="2017-06" db="EMBL/GenBank/DDBJ databases">
        <title>Genome sequencing of cyanobaciteial culture collection at National Institute for Environmental Studies (NIES).</title>
        <authorList>
            <person name="Hirose Y."/>
            <person name="Shimura Y."/>
            <person name="Fujisawa T."/>
            <person name="Nakamura Y."/>
            <person name="Kawachi M."/>
        </authorList>
    </citation>
    <scope>NUCLEOTIDE SEQUENCE [LARGE SCALE GENOMIC DNA]</scope>
    <source>
        <strain evidence="5 6">NIES-37</strain>
    </source>
</reference>
<dbReference type="PANTHER" id="PTHR22617:SF45">
    <property type="entry name" value="CHEMOTAXIS PROTEIN CHEW"/>
    <property type="match status" value="1"/>
</dbReference>
<evidence type="ECO:0000256" key="3">
    <source>
        <dbReference type="ARBA" id="ARBA00022490"/>
    </source>
</evidence>
<dbReference type="GO" id="GO:0005829">
    <property type="term" value="C:cytosol"/>
    <property type="evidence" value="ECO:0007669"/>
    <property type="project" value="TreeGrafter"/>
</dbReference>
<dbReference type="GO" id="GO:0007165">
    <property type="term" value="P:signal transduction"/>
    <property type="evidence" value="ECO:0007669"/>
    <property type="project" value="InterPro"/>
</dbReference>
<evidence type="ECO:0000313" key="5">
    <source>
        <dbReference type="EMBL" id="BAY97998.1"/>
    </source>
</evidence>
<organism evidence="5 6">
    <name type="scientific">Tolypothrix tenuis PCC 7101</name>
    <dbReference type="NCBI Taxonomy" id="231146"/>
    <lineage>
        <taxon>Bacteria</taxon>
        <taxon>Bacillati</taxon>
        <taxon>Cyanobacteriota</taxon>
        <taxon>Cyanophyceae</taxon>
        <taxon>Nostocales</taxon>
        <taxon>Tolypothrichaceae</taxon>
        <taxon>Tolypothrix</taxon>
    </lineage>
</organism>
<sequence>MNNCYKLIGIAGDRSCPELPNFIHCRNCPVYSNIGRQLLERTIPENYRHERTELFSQERADAKTLTIAETLTVVIFRLQGEWLALSTQVFKESISPTLIHTLPHRSNQILRGLVNIRGELQLCISLTHLLNLETANTPIATLSPVVYPRMAVVEKAGSVWVFSVDELYGIRRFQQRELRDTPNSMTAATHHFTKGFFYWREKSLGYLDEELLFTTLDRKVYR</sequence>
<dbReference type="Gene3D" id="2.40.50.180">
    <property type="entry name" value="CheA-289, Domain 4"/>
    <property type="match status" value="1"/>
</dbReference>
<evidence type="ECO:0000259" key="4">
    <source>
        <dbReference type="PROSITE" id="PS50851"/>
    </source>
</evidence>
<keyword evidence="3" id="KW-0963">Cytoplasm</keyword>
<dbReference type="SUPFAM" id="SSF50341">
    <property type="entry name" value="CheW-like"/>
    <property type="match status" value="1"/>
</dbReference>
<dbReference type="RefSeq" id="WP_096583636.1">
    <property type="nucleotide sequence ID" value="NZ_CAWNJS010000001.1"/>
</dbReference>
<evidence type="ECO:0000256" key="1">
    <source>
        <dbReference type="ARBA" id="ARBA00004496"/>
    </source>
</evidence>
<evidence type="ECO:0000256" key="2">
    <source>
        <dbReference type="ARBA" id="ARBA00021483"/>
    </source>
</evidence>
<evidence type="ECO:0000313" key="6">
    <source>
        <dbReference type="Proteomes" id="UP000218785"/>
    </source>
</evidence>
<protein>
    <recommendedName>
        <fullName evidence="2">Chemotaxis protein CheW</fullName>
    </recommendedName>
</protein>
<comment type="subcellular location">
    <subcellularLocation>
        <location evidence="1">Cytoplasm</location>
    </subcellularLocation>
</comment>
<dbReference type="AlphaFoldDB" id="A0A1Z4MX26"/>
<dbReference type="PANTHER" id="PTHR22617">
    <property type="entry name" value="CHEMOTAXIS SENSOR HISTIDINE KINASE-RELATED"/>
    <property type="match status" value="1"/>
</dbReference>
<dbReference type="InterPro" id="IPR039315">
    <property type="entry name" value="CheW"/>
</dbReference>
<dbReference type="GO" id="GO:0006935">
    <property type="term" value="P:chemotaxis"/>
    <property type="evidence" value="ECO:0007669"/>
    <property type="project" value="InterPro"/>
</dbReference>
<dbReference type="Proteomes" id="UP000218785">
    <property type="component" value="Chromosome"/>
</dbReference>
<dbReference type="Gene3D" id="2.30.30.40">
    <property type="entry name" value="SH3 Domains"/>
    <property type="match status" value="1"/>
</dbReference>
<dbReference type="PROSITE" id="PS50851">
    <property type="entry name" value="CHEW"/>
    <property type="match status" value="1"/>
</dbReference>
<dbReference type="KEGG" id="ttq:NIES37_19460"/>
<feature type="domain" description="CheW-like" evidence="4">
    <location>
        <begin position="70"/>
        <end position="218"/>
    </location>
</feature>
<keyword evidence="6" id="KW-1185">Reference proteome</keyword>
<dbReference type="InterPro" id="IPR002545">
    <property type="entry name" value="CheW-lke_dom"/>
</dbReference>
<gene>
    <name evidence="5" type="ORF">NIES37_19460</name>
</gene>
<name>A0A1Z4MX26_9CYAN</name>